<feature type="non-terminal residue" evidence="1">
    <location>
        <position position="178"/>
    </location>
</feature>
<protein>
    <recommendedName>
        <fullName evidence="3">CCHC-type domain-containing protein</fullName>
    </recommendedName>
</protein>
<reference evidence="1 2" key="1">
    <citation type="submission" date="2015-08" db="EMBL/GenBank/DDBJ databases">
        <title>Next Generation Sequencing and Analysis of the Genome of Puccinia sorghi L Schw, the Causal Agent of Maize Common Rust.</title>
        <authorList>
            <person name="Rochi L."/>
            <person name="Burguener G."/>
            <person name="Darino M."/>
            <person name="Turjanski A."/>
            <person name="Kreff E."/>
            <person name="Dieguez M.J."/>
            <person name="Sacco F."/>
        </authorList>
    </citation>
    <scope>NUCLEOTIDE SEQUENCE [LARGE SCALE GENOMIC DNA]</scope>
    <source>
        <strain evidence="1 2">RO10H11247</strain>
    </source>
</reference>
<sequence>QSGFCRLIYDGLNGNLVSTISDEVSLTTIANTIVQLTLSHCWMGRHPTDDSLPAWTELKRPTCCGNEKNPVHLPPEYAKWPTLPHPPASSSAPTTVPNAMDLSAFQCGPDSRLFDAKRACRVQLNLCFRCGQAGHVSCGFSNRNRKFQGRQKSLSSAQISELQAKINRISTNPSTTNP</sequence>
<evidence type="ECO:0000313" key="2">
    <source>
        <dbReference type="Proteomes" id="UP000037035"/>
    </source>
</evidence>
<organism evidence="1 2">
    <name type="scientific">Puccinia sorghi</name>
    <dbReference type="NCBI Taxonomy" id="27349"/>
    <lineage>
        <taxon>Eukaryota</taxon>
        <taxon>Fungi</taxon>
        <taxon>Dikarya</taxon>
        <taxon>Basidiomycota</taxon>
        <taxon>Pucciniomycotina</taxon>
        <taxon>Pucciniomycetes</taxon>
        <taxon>Pucciniales</taxon>
        <taxon>Pucciniaceae</taxon>
        <taxon>Puccinia</taxon>
    </lineage>
</organism>
<accession>A0A0L6U893</accession>
<dbReference type="EMBL" id="LAVV01014445">
    <property type="protein sequence ID" value="KNZ44764.1"/>
    <property type="molecule type" value="Genomic_DNA"/>
</dbReference>
<name>A0A0L6U893_9BASI</name>
<dbReference type="AlphaFoldDB" id="A0A0L6U893"/>
<comment type="caution">
    <text evidence="1">The sequence shown here is derived from an EMBL/GenBank/DDBJ whole genome shotgun (WGS) entry which is preliminary data.</text>
</comment>
<evidence type="ECO:0000313" key="1">
    <source>
        <dbReference type="EMBL" id="KNZ44764.1"/>
    </source>
</evidence>
<proteinExistence type="predicted"/>
<dbReference type="VEuPathDB" id="FungiDB:VP01_8857g1"/>
<dbReference type="Proteomes" id="UP000037035">
    <property type="component" value="Unassembled WGS sequence"/>
</dbReference>
<feature type="non-terminal residue" evidence="1">
    <location>
        <position position="1"/>
    </location>
</feature>
<evidence type="ECO:0008006" key="3">
    <source>
        <dbReference type="Google" id="ProtNLM"/>
    </source>
</evidence>
<keyword evidence="2" id="KW-1185">Reference proteome</keyword>
<gene>
    <name evidence="1" type="ORF">VP01_8857g1</name>
</gene>